<feature type="region of interest" description="Disordered" evidence="3">
    <location>
        <begin position="415"/>
        <end position="449"/>
    </location>
</feature>
<gene>
    <name evidence="5" type="ORF">EJB05_56006</name>
</gene>
<dbReference type="SMART" id="SM00297">
    <property type="entry name" value="BROMO"/>
    <property type="match status" value="1"/>
</dbReference>
<feature type="compositionally biased region" description="Basic and acidic residues" evidence="3">
    <location>
        <begin position="239"/>
        <end position="260"/>
    </location>
</feature>
<feature type="compositionally biased region" description="Pro residues" evidence="3">
    <location>
        <begin position="221"/>
        <end position="234"/>
    </location>
</feature>
<name>A0A5J9SH96_9POAL</name>
<keyword evidence="6" id="KW-1185">Reference proteome</keyword>
<dbReference type="InterPro" id="IPR036427">
    <property type="entry name" value="Bromodomain-like_sf"/>
</dbReference>
<dbReference type="OrthoDB" id="21449at2759"/>
<evidence type="ECO:0000259" key="4">
    <source>
        <dbReference type="PROSITE" id="PS50014"/>
    </source>
</evidence>
<dbReference type="Proteomes" id="UP000324897">
    <property type="component" value="Unassembled WGS sequence"/>
</dbReference>
<evidence type="ECO:0000313" key="6">
    <source>
        <dbReference type="Proteomes" id="UP000324897"/>
    </source>
</evidence>
<feature type="region of interest" description="Disordered" evidence="3">
    <location>
        <begin position="582"/>
        <end position="608"/>
    </location>
</feature>
<evidence type="ECO:0000256" key="2">
    <source>
        <dbReference type="PROSITE-ProRule" id="PRU00035"/>
    </source>
</evidence>
<protein>
    <recommendedName>
        <fullName evidence="4">Bromo domain-containing protein</fullName>
    </recommendedName>
</protein>
<dbReference type="PANTHER" id="PTHR22881">
    <property type="entry name" value="BROMODOMAIN CONTAINING PROTEIN"/>
    <property type="match status" value="1"/>
</dbReference>
<comment type="caution">
    <text evidence="5">The sequence shown here is derived from an EMBL/GenBank/DDBJ whole genome shotgun (WGS) entry which is preliminary data.</text>
</comment>
<feature type="non-terminal residue" evidence="5">
    <location>
        <position position="1"/>
    </location>
</feature>
<dbReference type="AlphaFoldDB" id="A0A5J9SH96"/>
<feature type="region of interest" description="Disordered" evidence="3">
    <location>
        <begin position="40"/>
        <end position="76"/>
    </location>
</feature>
<sequence length="654" mass="71344">MSGKGKRRSARLLKLEEQKNDDDSTVCLLDPWQIIRNSISGSSARGKRKRNEEHQQSQGEASCSHQPLPAAATDNLSSQSSVGQIIEYILDELEMRDKHELFAMPDDIQVADYAERVNRPGDFATLRQKNKDGMYTALEHFENDVYMVFQKAMTMNSQDTVPFREAMSLLEQAKHVFMSLKSNQMYSESELAAWRQRHLDQLQHPIPPARREGDMGVPSSHHPPPTPAQRPPATPRKKATAERKVQENTKNVGRELENQRARQPGGKEANRVTPPVKKIRKGIKPAVSDLLFQTLKCNRDVARSTLVQPLTTPAWRCGGGSRTLTKQEAIKRGRRWRCRPSKAGTSPFKIWCLVRVVQQPQEHTYRESLQRFVRHAGLKARVAAEFRTLECVARARHSPAPPHYWNPGAAGFLPPHGYHHHHPTPPPDGNNDPALRAPPPSSSADQARPPVCKLETDELLKLFVLMGTPGAFLERAKQMFGDDKRKEKCGVTKGGRNKAKAPDHVTTNKAADHTKAKAADDVRAGAMVVAKAADHAKAGATAAKAANNAKTGSMAAKTADRARKGAMAAKAADNARASAAASKAAKNATPGAVAAKEPGQKSDASEPAAAAYGPFAAPKLLPGRLGFGQFASSPSQPFKVKPSTPSAAGKKKIS</sequence>
<evidence type="ECO:0000256" key="1">
    <source>
        <dbReference type="ARBA" id="ARBA00023117"/>
    </source>
</evidence>
<proteinExistence type="predicted"/>
<reference evidence="5 6" key="1">
    <citation type="journal article" date="2019" name="Sci. Rep.">
        <title>A high-quality genome of Eragrostis curvula grass provides insights into Poaceae evolution and supports new strategies to enhance forage quality.</title>
        <authorList>
            <person name="Carballo J."/>
            <person name="Santos B.A.C.M."/>
            <person name="Zappacosta D."/>
            <person name="Garbus I."/>
            <person name="Selva J.P."/>
            <person name="Gallo C.A."/>
            <person name="Diaz A."/>
            <person name="Albertini E."/>
            <person name="Caccamo M."/>
            <person name="Echenique V."/>
        </authorList>
    </citation>
    <scope>NUCLEOTIDE SEQUENCE [LARGE SCALE GENOMIC DNA]</scope>
    <source>
        <strain evidence="6">cv. Victoria</strain>
        <tissue evidence="5">Leaf</tissue>
    </source>
</reference>
<feature type="domain" description="Bromo" evidence="4">
    <location>
        <begin position="105"/>
        <end position="163"/>
    </location>
</feature>
<dbReference type="EMBL" id="RWGY01000822">
    <property type="protein sequence ID" value="TVT98674.1"/>
    <property type="molecule type" value="Genomic_DNA"/>
</dbReference>
<dbReference type="PANTHER" id="PTHR22881:SF26">
    <property type="entry name" value="BROMODOMAIN CONTAINING PROTEIN, EXPRESSED"/>
    <property type="match status" value="1"/>
</dbReference>
<feature type="compositionally biased region" description="Polar residues" evidence="3">
    <location>
        <begin position="56"/>
        <end position="65"/>
    </location>
</feature>
<organism evidence="5 6">
    <name type="scientific">Eragrostis curvula</name>
    <name type="common">weeping love grass</name>
    <dbReference type="NCBI Taxonomy" id="38414"/>
    <lineage>
        <taxon>Eukaryota</taxon>
        <taxon>Viridiplantae</taxon>
        <taxon>Streptophyta</taxon>
        <taxon>Embryophyta</taxon>
        <taxon>Tracheophyta</taxon>
        <taxon>Spermatophyta</taxon>
        <taxon>Magnoliopsida</taxon>
        <taxon>Liliopsida</taxon>
        <taxon>Poales</taxon>
        <taxon>Poaceae</taxon>
        <taxon>PACMAD clade</taxon>
        <taxon>Chloridoideae</taxon>
        <taxon>Eragrostideae</taxon>
        <taxon>Eragrostidinae</taxon>
        <taxon>Eragrostis</taxon>
    </lineage>
</organism>
<keyword evidence="1 2" id="KW-0103">Bromodomain</keyword>
<dbReference type="InterPro" id="IPR001487">
    <property type="entry name" value="Bromodomain"/>
</dbReference>
<evidence type="ECO:0000313" key="5">
    <source>
        <dbReference type="EMBL" id="TVT98674.1"/>
    </source>
</evidence>
<feature type="region of interest" description="Disordered" evidence="3">
    <location>
        <begin position="205"/>
        <end position="272"/>
    </location>
</feature>
<dbReference type="Gene3D" id="1.20.920.10">
    <property type="entry name" value="Bromodomain-like"/>
    <property type="match status" value="1"/>
</dbReference>
<dbReference type="InterPro" id="IPR051831">
    <property type="entry name" value="Bromodomain_contain_prot"/>
</dbReference>
<dbReference type="Gramene" id="TVT98674">
    <property type="protein sequence ID" value="TVT98674"/>
    <property type="gene ID" value="EJB05_56006"/>
</dbReference>
<feature type="region of interest" description="Disordered" evidence="3">
    <location>
        <begin position="626"/>
        <end position="654"/>
    </location>
</feature>
<dbReference type="Pfam" id="PF00439">
    <property type="entry name" value="Bromodomain"/>
    <property type="match status" value="1"/>
</dbReference>
<dbReference type="SUPFAM" id="SSF47370">
    <property type="entry name" value="Bromodomain"/>
    <property type="match status" value="1"/>
</dbReference>
<dbReference type="PROSITE" id="PS50014">
    <property type="entry name" value="BROMODOMAIN_2"/>
    <property type="match status" value="1"/>
</dbReference>
<evidence type="ECO:0000256" key="3">
    <source>
        <dbReference type="SAM" id="MobiDB-lite"/>
    </source>
</evidence>
<accession>A0A5J9SH96</accession>